<dbReference type="InterPro" id="IPR026893">
    <property type="entry name" value="Tyr/Ser_Pase_IphP-type"/>
</dbReference>
<evidence type="ECO:0000256" key="1">
    <source>
        <dbReference type="ARBA" id="ARBA00009580"/>
    </source>
</evidence>
<dbReference type="AlphaFoldDB" id="A0A412PES9"/>
<dbReference type="Proteomes" id="UP000284731">
    <property type="component" value="Unassembled WGS sequence"/>
</dbReference>
<protein>
    <submittedName>
        <fullName evidence="2">Protein-tyrosine-phosphatase</fullName>
    </submittedName>
</protein>
<dbReference type="InterPro" id="IPR029021">
    <property type="entry name" value="Prot-tyrosine_phosphatase-like"/>
</dbReference>
<dbReference type="PANTHER" id="PTHR31126:SF1">
    <property type="entry name" value="TYROSINE SPECIFIC PROTEIN PHOSPHATASES DOMAIN-CONTAINING PROTEIN"/>
    <property type="match status" value="1"/>
</dbReference>
<comment type="caution">
    <text evidence="2">The sequence shown here is derived from an EMBL/GenBank/DDBJ whole genome shotgun (WGS) entry which is preliminary data.</text>
</comment>
<dbReference type="PANTHER" id="PTHR31126">
    <property type="entry name" value="TYROSINE-PROTEIN PHOSPHATASE"/>
    <property type="match status" value="1"/>
</dbReference>
<dbReference type="GO" id="GO:0004721">
    <property type="term" value="F:phosphoprotein phosphatase activity"/>
    <property type="evidence" value="ECO:0007669"/>
    <property type="project" value="InterPro"/>
</dbReference>
<evidence type="ECO:0000313" key="3">
    <source>
        <dbReference type="Proteomes" id="UP000284731"/>
    </source>
</evidence>
<sequence length="262" mass="30375">MRILDSNFREICNFRDLGGYSTVDGKSVKTGLLYRSCFLGWMNKEELKHLQDLGIKTVLDLRTSYEAYEEPDPLIDGIVNYRVSGMRDRNGEGVDFSPYGIHKMIIADDSDEETLHKHMAELYRNMMFKNEGFMFILEMIKQNIEFPLLFHCATGKDRTGAIAVLLYLLLGVSKEDIMADYLLSNQAYRARIELALEKNKVAIQKNPSLKRNIMMEAGVDEQMGREMIDGILDIYPNYEEFFLKEYGIDANMREYVCNMFIE</sequence>
<proteinExistence type="inferred from homology"/>
<accession>A0A412PES9</accession>
<dbReference type="Gene3D" id="3.90.190.10">
    <property type="entry name" value="Protein tyrosine phosphatase superfamily"/>
    <property type="match status" value="1"/>
</dbReference>
<dbReference type="Pfam" id="PF13350">
    <property type="entry name" value="Y_phosphatase3"/>
    <property type="match status" value="1"/>
</dbReference>
<evidence type="ECO:0000313" key="2">
    <source>
        <dbReference type="EMBL" id="RGT55964.1"/>
    </source>
</evidence>
<gene>
    <name evidence="2" type="ORF">DWX20_03925</name>
</gene>
<comment type="similarity">
    <text evidence="1">Belongs to the protein-tyrosine phosphatase family.</text>
</comment>
<dbReference type="PROSITE" id="PS00383">
    <property type="entry name" value="TYR_PHOSPHATASE_1"/>
    <property type="match status" value="1"/>
</dbReference>
<dbReference type="InterPro" id="IPR016130">
    <property type="entry name" value="Tyr_Pase_AS"/>
</dbReference>
<organism evidence="2 3">
    <name type="scientific">Solobacterium moorei</name>
    <dbReference type="NCBI Taxonomy" id="102148"/>
    <lineage>
        <taxon>Bacteria</taxon>
        <taxon>Bacillati</taxon>
        <taxon>Bacillota</taxon>
        <taxon>Erysipelotrichia</taxon>
        <taxon>Erysipelotrichales</taxon>
        <taxon>Erysipelotrichaceae</taxon>
        <taxon>Solobacterium</taxon>
    </lineage>
</organism>
<dbReference type="RefSeq" id="WP_118764570.1">
    <property type="nucleotide sequence ID" value="NZ_CABJCF010000002.1"/>
</dbReference>
<reference evidence="2 3" key="1">
    <citation type="submission" date="2018-08" db="EMBL/GenBank/DDBJ databases">
        <title>A genome reference for cultivated species of the human gut microbiota.</title>
        <authorList>
            <person name="Zou Y."/>
            <person name="Xue W."/>
            <person name="Luo G."/>
        </authorList>
    </citation>
    <scope>NUCLEOTIDE SEQUENCE [LARGE SCALE GENOMIC DNA]</scope>
    <source>
        <strain evidence="2 3">AF18-46</strain>
    </source>
</reference>
<dbReference type="SUPFAM" id="SSF52799">
    <property type="entry name" value="(Phosphotyrosine protein) phosphatases II"/>
    <property type="match status" value="1"/>
</dbReference>
<name>A0A412PES9_9FIRM</name>
<dbReference type="EMBL" id="QRWX01000002">
    <property type="protein sequence ID" value="RGT55964.1"/>
    <property type="molecule type" value="Genomic_DNA"/>
</dbReference>